<dbReference type="OrthoDB" id="9803040at2"/>
<dbReference type="Pfam" id="PF10652">
    <property type="entry name" value="DUF2480"/>
    <property type="match status" value="1"/>
</dbReference>
<dbReference type="KEGG" id="echi:FKX85_08670"/>
<reference evidence="1 2" key="1">
    <citation type="submission" date="2019-06" db="EMBL/GenBank/DDBJ databases">
        <title>Echinicola alkalisoli sp. nov. isolated from saline soil.</title>
        <authorList>
            <person name="Sun J.-Q."/>
            <person name="Xu L."/>
        </authorList>
    </citation>
    <scope>NUCLEOTIDE SEQUENCE [LARGE SCALE GENOMIC DNA]</scope>
    <source>
        <strain evidence="1 2">LN3S3</strain>
    </source>
</reference>
<keyword evidence="2" id="KW-1185">Reference proteome</keyword>
<name>A0A514CH29_9BACT</name>
<dbReference type="EMBL" id="CP041253">
    <property type="protein sequence ID" value="QDH79108.1"/>
    <property type="molecule type" value="Genomic_DNA"/>
</dbReference>
<sequence>MSEIVNRVANSPIVTIDLEEYYDQGTDRVLFDLKEFLFQELVLKEKDFRKSLKELDWEQYRGKYVAVDCTADAIVPTWAFMLAATYLAGVAKDVAVGSEEDLDRYLFQKALMAIDPAEYEGRPVVIKGCSKFPVPVFAYGEVVRLLKGSAKSIMYGEPCSTVPVYKRPK</sequence>
<dbReference type="InterPro" id="IPR018914">
    <property type="entry name" value="DUF2480"/>
</dbReference>
<dbReference type="RefSeq" id="WP_141614356.1">
    <property type="nucleotide sequence ID" value="NZ_CP041253.1"/>
</dbReference>
<gene>
    <name evidence="1" type="ORF">FKX85_08670</name>
</gene>
<evidence type="ECO:0000313" key="1">
    <source>
        <dbReference type="EMBL" id="QDH79108.1"/>
    </source>
</evidence>
<protein>
    <submittedName>
        <fullName evidence="1">DUF2480 family protein</fullName>
    </submittedName>
</protein>
<proteinExistence type="predicted"/>
<accession>A0A514CH29</accession>
<evidence type="ECO:0000313" key="2">
    <source>
        <dbReference type="Proteomes" id="UP000316614"/>
    </source>
</evidence>
<dbReference type="AlphaFoldDB" id="A0A514CH29"/>
<dbReference type="Proteomes" id="UP000316614">
    <property type="component" value="Chromosome"/>
</dbReference>
<organism evidence="1 2">
    <name type="scientific">Echinicola soli</name>
    <dbReference type="NCBI Taxonomy" id="2591634"/>
    <lineage>
        <taxon>Bacteria</taxon>
        <taxon>Pseudomonadati</taxon>
        <taxon>Bacteroidota</taxon>
        <taxon>Cytophagia</taxon>
        <taxon>Cytophagales</taxon>
        <taxon>Cyclobacteriaceae</taxon>
        <taxon>Echinicola</taxon>
    </lineage>
</organism>